<proteinExistence type="predicted"/>
<comment type="caution">
    <text evidence="1">The sequence shown here is derived from an EMBL/GenBank/DDBJ whole genome shotgun (WGS) entry which is preliminary data.</text>
</comment>
<dbReference type="GO" id="GO:0061343">
    <property type="term" value="P:cell adhesion involved in heart morphogenesis"/>
    <property type="evidence" value="ECO:0007669"/>
    <property type="project" value="TreeGrafter"/>
</dbReference>
<evidence type="ECO:0000313" key="2">
    <source>
        <dbReference type="Proteomes" id="UP000691718"/>
    </source>
</evidence>
<dbReference type="Proteomes" id="UP000691718">
    <property type="component" value="Unassembled WGS sequence"/>
</dbReference>
<organism evidence="1 2">
    <name type="scientific">Parnassius apollo</name>
    <name type="common">Apollo butterfly</name>
    <name type="synonym">Papilio apollo</name>
    <dbReference type="NCBI Taxonomy" id="110799"/>
    <lineage>
        <taxon>Eukaryota</taxon>
        <taxon>Metazoa</taxon>
        <taxon>Ecdysozoa</taxon>
        <taxon>Arthropoda</taxon>
        <taxon>Hexapoda</taxon>
        <taxon>Insecta</taxon>
        <taxon>Pterygota</taxon>
        <taxon>Neoptera</taxon>
        <taxon>Endopterygota</taxon>
        <taxon>Lepidoptera</taxon>
        <taxon>Glossata</taxon>
        <taxon>Ditrysia</taxon>
        <taxon>Papilionoidea</taxon>
        <taxon>Papilionidae</taxon>
        <taxon>Parnassiinae</taxon>
        <taxon>Parnassini</taxon>
        <taxon>Parnassius</taxon>
        <taxon>Parnassius</taxon>
    </lineage>
</organism>
<dbReference type="OrthoDB" id="7479636at2759"/>
<reference evidence="1" key="1">
    <citation type="submission" date="2021-04" db="EMBL/GenBank/DDBJ databases">
        <authorList>
            <person name="Tunstrom K."/>
        </authorList>
    </citation>
    <scope>NUCLEOTIDE SEQUENCE</scope>
</reference>
<dbReference type="GO" id="GO:0007508">
    <property type="term" value="P:larval heart development"/>
    <property type="evidence" value="ECO:0007669"/>
    <property type="project" value="TreeGrafter"/>
</dbReference>
<name>A0A8S3WFI7_PARAO</name>
<dbReference type="EMBL" id="CAJQZP010000359">
    <property type="protein sequence ID" value="CAG4957976.1"/>
    <property type="molecule type" value="Genomic_DNA"/>
</dbReference>
<accession>A0A8S3WFI7</accession>
<keyword evidence="2" id="KW-1185">Reference proteome</keyword>
<dbReference type="PANTHER" id="PTHR33395">
    <property type="entry name" value="TRANSCRIPTASE, PUTATIVE-RELATED-RELATED"/>
    <property type="match status" value="1"/>
</dbReference>
<protein>
    <submittedName>
        <fullName evidence="1">(apollo) hypothetical protein</fullName>
    </submittedName>
</protein>
<sequence length="194" mass="23014">MVPSNYNSTLGCGLIDFMSLNNFSQFNNIPNSDGRYLDLIMSNFPGVDVSEPLELLSRLDCKHPNLLVTLQKTNFQPKKRTDHNFYRANYEEIASDLECIDWVERFSSCSNANEMVTKFYDELRLIIDRSVPKRRPSKSKNHKWFSRTLIKLLSEKNKLRNRYRKYGNPRDKFEHDLLRSRCHKLIDKCYSDKY</sequence>
<gene>
    <name evidence="1" type="ORF">PAPOLLO_LOCUS5867</name>
</gene>
<dbReference type="PANTHER" id="PTHR33395:SF22">
    <property type="entry name" value="REVERSE TRANSCRIPTASE DOMAIN-CONTAINING PROTEIN"/>
    <property type="match status" value="1"/>
</dbReference>
<dbReference type="AlphaFoldDB" id="A0A8S3WFI7"/>
<dbReference type="GO" id="GO:0031012">
    <property type="term" value="C:extracellular matrix"/>
    <property type="evidence" value="ECO:0007669"/>
    <property type="project" value="TreeGrafter"/>
</dbReference>
<evidence type="ECO:0000313" key="1">
    <source>
        <dbReference type="EMBL" id="CAG4957976.1"/>
    </source>
</evidence>